<dbReference type="PANTHER" id="PTHR30258">
    <property type="entry name" value="TYPE II SECRETION SYSTEM PROTEIN GSPE-RELATED"/>
    <property type="match status" value="1"/>
</dbReference>
<evidence type="ECO:0000256" key="3">
    <source>
        <dbReference type="ARBA" id="ARBA00022490"/>
    </source>
</evidence>
<dbReference type="KEGG" id="lto:RGQ30_04950"/>
<dbReference type="InterPro" id="IPR037257">
    <property type="entry name" value="T2SS_E_N_sf"/>
</dbReference>
<comment type="similarity">
    <text evidence="2">Belongs to the GSP E family.</text>
</comment>
<dbReference type="GO" id="GO:0005524">
    <property type="term" value="F:ATP binding"/>
    <property type="evidence" value="ECO:0007669"/>
    <property type="project" value="UniProtKB-KW"/>
</dbReference>
<proteinExistence type="inferred from homology"/>
<dbReference type="Proteomes" id="UP001329151">
    <property type="component" value="Chromosome"/>
</dbReference>
<dbReference type="PANTHER" id="PTHR30258:SF1">
    <property type="entry name" value="PROTEIN TRANSPORT PROTEIN HOFB HOMOLOG"/>
    <property type="match status" value="1"/>
</dbReference>
<keyword evidence="8" id="KW-1185">Reference proteome</keyword>
<keyword evidence="4" id="KW-0547">Nucleotide-binding</keyword>
<dbReference type="Pfam" id="PF00437">
    <property type="entry name" value="T2SSE"/>
    <property type="match status" value="1"/>
</dbReference>
<dbReference type="Gene3D" id="3.40.50.300">
    <property type="entry name" value="P-loop containing nucleotide triphosphate hydrolases"/>
    <property type="match status" value="1"/>
</dbReference>
<dbReference type="FunFam" id="3.40.50.300:FF:000398">
    <property type="entry name" value="Type IV pilus assembly ATPase PilB"/>
    <property type="match status" value="1"/>
</dbReference>
<dbReference type="SUPFAM" id="SSF52540">
    <property type="entry name" value="P-loop containing nucleoside triphosphate hydrolases"/>
    <property type="match status" value="1"/>
</dbReference>
<feature type="domain" description="Bacterial type II secretion system protein E" evidence="6">
    <location>
        <begin position="382"/>
        <end position="396"/>
    </location>
</feature>
<dbReference type="GO" id="GO:0005886">
    <property type="term" value="C:plasma membrane"/>
    <property type="evidence" value="ECO:0007669"/>
    <property type="project" value="TreeGrafter"/>
</dbReference>
<dbReference type="GO" id="GO:0005737">
    <property type="term" value="C:cytoplasm"/>
    <property type="evidence" value="ECO:0007669"/>
    <property type="project" value="UniProtKB-SubCell"/>
</dbReference>
<dbReference type="InterPro" id="IPR027417">
    <property type="entry name" value="P-loop_NTPase"/>
</dbReference>
<dbReference type="FunFam" id="3.30.450.90:FF:000001">
    <property type="entry name" value="Type II secretion system ATPase GspE"/>
    <property type="match status" value="1"/>
</dbReference>
<evidence type="ECO:0000313" key="7">
    <source>
        <dbReference type="EMBL" id="BET24994.1"/>
    </source>
</evidence>
<evidence type="ECO:0000256" key="4">
    <source>
        <dbReference type="ARBA" id="ARBA00022741"/>
    </source>
</evidence>
<dbReference type="AlphaFoldDB" id="A0AA86IXL4"/>
<dbReference type="GO" id="GO:0009297">
    <property type="term" value="P:pilus assembly"/>
    <property type="evidence" value="ECO:0007669"/>
    <property type="project" value="InterPro"/>
</dbReference>
<evidence type="ECO:0000256" key="1">
    <source>
        <dbReference type="ARBA" id="ARBA00004496"/>
    </source>
</evidence>
<dbReference type="NCBIfam" id="TIGR02538">
    <property type="entry name" value="type_IV_pilB"/>
    <property type="match status" value="1"/>
</dbReference>
<dbReference type="CDD" id="cd01129">
    <property type="entry name" value="PulE-GspE-like"/>
    <property type="match status" value="1"/>
</dbReference>
<organism evidence="7 8">
    <name type="scientific">Limnobacter thiooxidans</name>
    <dbReference type="NCBI Taxonomy" id="131080"/>
    <lineage>
        <taxon>Bacteria</taxon>
        <taxon>Pseudomonadati</taxon>
        <taxon>Pseudomonadota</taxon>
        <taxon>Betaproteobacteria</taxon>
        <taxon>Burkholderiales</taxon>
        <taxon>Burkholderiaceae</taxon>
        <taxon>Limnobacter</taxon>
    </lineage>
</organism>
<sequence length="565" mass="61451">MTISSAVVKSSGLLRALTAKGILDNLQIEQLTSEEIQGRSVADWIVNNGIVSAELLASSVAQHFGYPLLDLSQFDDSRSGLEAELIQAEKGLEAFVLGRRQGTLSVAMADPTDLSTIQQLKFRTQLQVEPVVVEYDKLLHRLEKSDPAHGMEEGLLTDVESETGAGGAEEQSPDVDDAPIVRFVQRVLSEALKKGASDIHFEPYEKSYRVRFRIDGLLQETSQPPLAAKAKIAARIKIMSRLNTTETRTPQDGRIRLTLGADERKIDFRVSTLPTLFGEKIVMRLLDSSKSLLKLEQLGFEAEQRAAVEKALAKPHGMILVTGPTGSGKTVSLYTFLQMLNHESINISTVEDPAEINLPGINQVNINERIGLTFAKALRALLRQDPDVIMVGEIRDLETADISIKASQTGHKVLSTLHTNDAVSSIIRLKNMGVETFNIASSVSLIIAQRLVRKLCSCKAPHPQGIQALARTGLINQVPQEDWTPFCAVGCEACNGTGYAGRTGIYEVMPVSEAMQELIISGGSALDMERLARQEGVASMSESGLAKIRLGTTSIEEILSATKTD</sequence>
<protein>
    <submittedName>
        <fullName evidence="7">Type IV-A pilus assembly ATPase PilB</fullName>
    </submittedName>
</protein>
<dbReference type="PROSITE" id="PS00662">
    <property type="entry name" value="T2SP_E"/>
    <property type="match status" value="1"/>
</dbReference>
<evidence type="ECO:0000256" key="2">
    <source>
        <dbReference type="ARBA" id="ARBA00006611"/>
    </source>
</evidence>
<comment type="subcellular location">
    <subcellularLocation>
        <location evidence="1">Cytoplasm</location>
    </subcellularLocation>
</comment>
<dbReference type="InterPro" id="IPR001482">
    <property type="entry name" value="T2SS/T4SS_dom"/>
</dbReference>
<dbReference type="Gene3D" id="3.30.450.90">
    <property type="match status" value="1"/>
</dbReference>
<dbReference type="Pfam" id="PF05157">
    <property type="entry name" value="MshEN"/>
    <property type="match status" value="1"/>
</dbReference>
<keyword evidence="3" id="KW-0963">Cytoplasm</keyword>
<evidence type="ECO:0000259" key="6">
    <source>
        <dbReference type="PROSITE" id="PS00662"/>
    </source>
</evidence>
<dbReference type="SUPFAM" id="SSF160246">
    <property type="entry name" value="EspE N-terminal domain-like"/>
    <property type="match status" value="1"/>
</dbReference>
<dbReference type="EMBL" id="AP028947">
    <property type="protein sequence ID" value="BET24994.1"/>
    <property type="molecule type" value="Genomic_DNA"/>
</dbReference>
<accession>A0AA86IXL4</accession>
<dbReference type="GO" id="GO:0016887">
    <property type="term" value="F:ATP hydrolysis activity"/>
    <property type="evidence" value="ECO:0007669"/>
    <property type="project" value="InterPro"/>
</dbReference>
<dbReference type="Gene3D" id="3.30.300.160">
    <property type="entry name" value="Type II secretion system, protein E, N-terminal domain"/>
    <property type="match status" value="1"/>
</dbReference>
<name>A0AA86IXL4_9BURK</name>
<gene>
    <name evidence="7" type="primary">pilB</name>
    <name evidence="7" type="ORF">RGQ30_04950</name>
</gene>
<dbReference type="RefSeq" id="WP_130558486.1">
    <property type="nucleotide sequence ID" value="NZ_AP028947.1"/>
</dbReference>
<evidence type="ECO:0000256" key="5">
    <source>
        <dbReference type="ARBA" id="ARBA00022840"/>
    </source>
</evidence>
<dbReference type="InterPro" id="IPR013374">
    <property type="entry name" value="ATPase_typ4_pilus-assembl_PilB"/>
</dbReference>
<reference evidence="7 8" key="1">
    <citation type="submission" date="2023-10" db="EMBL/GenBank/DDBJ databases">
        <title>Complete Genome Sequence of Limnobacter thiooxidans CS-K2T, Isolated from freshwater lake sediments in Bavaria, Germany.</title>
        <authorList>
            <person name="Naruki M."/>
            <person name="Watanabe A."/>
            <person name="Warashina T."/>
            <person name="Morita T."/>
            <person name="Arakawa K."/>
        </authorList>
    </citation>
    <scope>NUCLEOTIDE SEQUENCE [LARGE SCALE GENOMIC DNA]</scope>
    <source>
        <strain evidence="7 8">CS-K2</strain>
    </source>
</reference>
<keyword evidence="5" id="KW-0067">ATP-binding</keyword>
<evidence type="ECO:0000313" key="8">
    <source>
        <dbReference type="Proteomes" id="UP001329151"/>
    </source>
</evidence>
<dbReference type="InterPro" id="IPR007831">
    <property type="entry name" value="T2SS_GspE_N"/>
</dbReference>